<comment type="caution">
    <text evidence="1">The sequence shown here is derived from an EMBL/GenBank/DDBJ whole genome shotgun (WGS) entry which is preliminary data.</text>
</comment>
<evidence type="ECO:0000313" key="1">
    <source>
        <dbReference type="EMBL" id="EPD32896.1"/>
    </source>
</evidence>
<dbReference type="AlphaFoldDB" id="S2W178"/>
<dbReference type="Proteomes" id="UP000014417">
    <property type="component" value="Unassembled WGS sequence"/>
</dbReference>
<sequence>MSIRELAHVDSACTVGDARAGVRVDPFWSGLWRSGLGSAWWDRKLLASHVDAGLVRDGAFNMDQGQAFESFCCGGGGPVWSGRLRGLAGLGSWRVVTNQQLAAVSGFSGWASASSSTVRAGFGAGLLRMGLFAGGVPSSSTGPVFLLRPGSEKVFGHLSRRLSYWDWLSITGGLPWRVGGLFPRHNVLMSELGLLAAELLPQEFGLSFGERWSGTDQLLGAHGNKSGDGLLVRDDGLRVVVELTASAAPALEQKVDAWASLLARNRLASSGVVVVFVVAAPDKSDRVARRTRKVVRSAIARYGLSGNAGQADQQLMLGIGGANVATIADWPRGADEVFTSAGAINRLRGDDALPANFAFIAGASERPVSADIFLRAVNYASTKADMVVVDTQVVDTKVASTADSMVSDFMLPLWRGGAFGLGLMEPSSKGASNLHRWMRRLADVYHLDMSNQMVAVNKMPYSLDVDTDQLEEAFSGLGRFVGSAYQNDQLFAAMSFGGLSVDDENLAGIASRVVYRMFPDKIGGF</sequence>
<name>S2W178_9ACTN</name>
<dbReference type="STRING" id="883161.HMPREF9306_01204"/>
<dbReference type="RefSeq" id="WP_016456034.1">
    <property type="nucleotide sequence ID" value="NZ_KE150269.1"/>
</dbReference>
<organism evidence="1 2">
    <name type="scientific">Propionimicrobium lymphophilum ACS-093-V-SCH5</name>
    <dbReference type="NCBI Taxonomy" id="883161"/>
    <lineage>
        <taxon>Bacteria</taxon>
        <taxon>Bacillati</taxon>
        <taxon>Actinomycetota</taxon>
        <taxon>Actinomycetes</taxon>
        <taxon>Propionibacteriales</taxon>
        <taxon>Propionibacteriaceae</taxon>
        <taxon>Propionimicrobium</taxon>
    </lineage>
</organism>
<dbReference type="HOGENOM" id="CLU_518612_0_0_11"/>
<reference evidence="1 2" key="1">
    <citation type="submission" date="2013-04" db="EMBL/GenBank/DDBJ databases">
        <title>The Genome Sequence of Propionimicrobium lymphophilum ACS-093-V-SCH5.</title>
        <authorList>
            <consortium name="The Broad Institute Genomics Platform"/>
            <person name="Earl A."/>
            <person name="Ward D."/>
            <person name="Feldgarden M."/>
            <person name="Gevers D."/>
            <person name="Saerens B."/>
            <person name="Vaneechoutte M."/>
            <person name="Walker B."/>
            <person name="Young S."/>
            <person name="Zeng Q."/>
            <person name="Gargeya S."/>
            <person name="Fitzgerald M."/>
            <person name="Haas B."/>
            <person name="Abouelleil A."/>
            <person name="Allen A.W."/>
            <person name="Alvarado L."/>
            <person name="Arachchi H.M."/>
            <person name="Berlin A.M."/>
            <person name="Chapman S.B."/>
            <person name="Gainer-Dewar J."/>
            <person name="Goldberg J."/>
            <person name="Griggs A."/>
            <person name="Gujja S."/>
            <person name="Hansen M."/>
            <person name="Howarth C."/>
            <person name="Imamovic A."/>
            <person name="Ireland A."/>
            <person name="Larimer J."/>
            <person name="McCowan C."/>
            <person name="Murphy C."/>
            <person name="Pearson M."/>
            <person name="Poon T.W."/>
            <person name="Priest M."/>
            <person name="Roberts A."/>
            <person name="Saif S."/>
            <person name="Shea T."/>
            <person name="Sisk P."/>
            <person name="Sykes S."/>
            <person name="Wortman J."/>
            <person name="Nusbaum C."/>
            <person name="Birren B."/>
        </authorList>
    </citation>
    <scope>NUCLEOTIDE SEQUENCE [LARGE SCALE GENOMIC DNA]</scope>
    <source>
        <strain evidence="1 2">ACS-093-V-SCH5</strain>
    </source>
</reference>
<evidence type="ECO:0000313" key="2">
    <source>
        <dbReference type="Proteomes" id="UP000014417"/>
    </source>
</evidence>
<dbReference type="OrthoDB" id="3243382at2"/>
<dbReference type="EMBL" id="AGZR01000006">
    <property type="protein sequence ID" value="EPD32896.1"/>
    <property type="molecule type" value="Genomic_DNA"/>
</dbReference>
<keyword evidence="2" id="KW-1185">Reference proteome</keyword>
<accession>S2W178</accession>
<proteinExistence type="predicted"/>
<protein>
    <submittedName>
        <fullName evidence="1">Uncharacterized protein</fullName>
    </submittedName>
</protein>
<gene>
    <name evidence="1" type="ORF">HMPREF9306_01204</name>
</gene>